<name>A0A5D8Z7A7_9GAMM</name>
<keyword evidence="5" id="KW-1185">Reference proteome</keyword>
<feature type="compositionally biased region" description="Low complexity" evidence="1">
    <location>
        <begin position="179"/>
        <end position="188"/>
    </location>
</feature>
<accession>A0A5D8Z7A7</accession>
<dbReference type="Pfam" id="PF00563">
    <property type="entry name" value="EAL"/>
    <property type="match status" value="1"/>
</dbReference>
<dbReference type="InterPro" id="IPR035919">
    <property type="entry name" value="EAL_sf"/>
</dbReference>
<dbReference type="InterPro" id="IPR043128">
    <property type="entry name" value="Rev_trsase/Diguanyl_cyclase"/>
</dbReference>
<feature type="compositionally biased region" description="Basic and acidic residues" evidence="1">
    <location>
        <begin position="36"/>
        <end position="52"/>
    </location>
</feature>
<dbReference type="AlphaFoldDB" id="A0A5D8Z7A7"/>
<evidence type="ECO:0000259" key="3">
    <source>
        <dbReference type="PROSITE" id="PS50887"/>
    </source>
</evidence>
<dbReference type="Gene3D" id="3.30.70.270">
    <property type="match status" value="1"/>
</dbReference>
<feature type="compositionally biased region" description="Basic and acidic residues" evidence="1">
    <location>
        <begin position="106"/>
        <end position="120"/>
    </location>
</feature>
<dbReference type="OrthoDB" id="9812358at2"/>
<feature type="compositionally biased region" description="Basic and acidic residues" evidence="1">
    <location>
        <begin position="62"/>
        <end position="82"/>
    </location>
</feature>
<reference evidence="4 5" key="1">
    <citation type="submission" date="2019-08" db="EMBL/GenBank/DDBJ databases">
        <title>Draft genome sequence of Lysobacter sp. UKS-15.</title>
        <authorList>
            <person name="Im W.-T."/>
        </authorList>
    </citation>
    <scope>NUCLEOTIDE SEQUENCE [LARGE SCALE GENOMIC DNA]</scope>
    <source>
        <strain evidence="4 5">UKS-15</strain>
    </source>
</reference>
<dbReference type="PROSITE" id="PS50883">
    <property type="entry name" value="EAL"/>
    <property type="match status" value="1"/>
</dbReference>
<protein>
    <submittedName>
        <fullName evidence="4">EAL domain-containing protein</fullName>
    </submittedName>
</protein>
<evidence type="ECO:0000259" key="2">
    <source>
        <dbReference type="PROSITE" id="PS50883"/>
    </source>
</evidence>
<dbReference type="InterPro" id="IPR050706">
    <property type="entry name" value="Cyclic-di-GMP_PDE-like"/>
</dbReference>
<organism evidence="4 5">
    <name type="scientific">Cognatilysobacter lacus</name>
    <dbReference type="NCBI Taxonomy" id="1643323"/>
    <lineage>
        <taxon>Bacteria</taxon>
        <taxon>Pseudomonadati</taxon>
        <taxon>Pseudomonadota</taxon>
        <taxon>Gammaproteobacteria</taxon>
        <taxon>Lysobacterales</taxon>
        <taxon>Lysobacteraceae</taxon>
        <taxon>Cognatilysobacter</taxon>
    </lineage>
</organism>
<dbReference type="SUPFAM" id="SSF55073">
    <property type="entry name" value="Nucleotide cyclase"/>
    <property type="match status" value="1"/>
</dbReference>
<dbReference type="Proteomes" id="UP000323164">
    <property type="component" value="Unassembled WGS sequence"/>
</dbReference>
<feature type="region of interest" description="Disordered" evidence="1">
    <location>
        <begin position="161"/>
        <end position="196"/>
    </location>
</feature>
<feature type="region of interest" description="Disordered" evidence="1">
    <location>
        <begin position="1"/>
        <end position="129"/>
    </location>
</feature>
<evidence type="ECO:0000313" key="4">
    <source>
        <dbReference type="EMBL" id="TZF90669.1"/>
    </source>
</evidence>
<dbReference type="PROSITE" id="PS50887">
    <property type="entry name" value="GGDEF"/>
    <property type="match status" value="1"/>
</dbReference>
<evidence type="ECO:0000313" key="5">
    <source>
        <dbReference type="Proteomes" id="UP000323164"/>
    </source>
</evidence>
<dbReference type="PANTHER" id="PTHR33121">
    <property type="entry name" value="CYCLIC DI-GMP PHOSPHODIESTERASE PDEF"/>
    <property type="match status" value="1"/>
</dbReference>
<dbReference type="CDD" id="cd01948">
    <property type="entry name" value="EAL"/>
    <property type="match status" value="1"/>
</dbReference>
<evidence type="ECO:0000256" key="1">
    <source>
        <dbReference type="SAM" id="MobiDB-lite"/>
    </source>
</evidence>
<dbReference type="Pfam" id="PF00990">
    <property type="entry name" value="GGDEF"/>
    <property type="match status" value="1"/>
</dbReference>
<dbReference type="GO" id="GO:0071111">
    <property type="term" value="F:cyclic-guanylate-specific phosphodiesterase activity"/>
    <property type="evidence" value="ECO:0007669"/>
    <property type="project" value="InterPro"/>
</dbReference>
<dbReference type="EMBL" id="VTRV01000031">
    <property type="protein sequence ID" value="TZF90669.1"/>
    <property type="molecule type" value="Genomic_DNA"/>
</dbReference>
<dbReference type="PANTHER" id="PTHR33121:SF70">
    <property type="entry name" value="SIGNALING PROTEIN YKOW"/>
    <property type="match status" value="1"/>
</dbReference>
<dbReference type="SMART" id="SM00052">
    <property type="entry name" value="EAL"/>
    <property type="match status" value="1"/>
</dbReference>
<dbReference type="SUPFAM" id="SSF141868">
    <property type="entry name" value="EAL domain-like"/>
    <property type="match status" value="1"/>
</dbReference>
<feature type="domain" description="GGDEF" evidence="3">
    <location>
        <begin position="253"/>
        <end position="386"/>
    </location>
</feature>
<proteinExistence type="predicted"/>
<dbReference type="InterPro" id="IPR001633">
    <property type="entry name" value="EAL_dom"/>
</dbReference>
<sequence length="643" mass="71005">MRGARDRLRAPPRTARRLPGRAVDRRHADGHRHHAGTRDAARASGAARRDVDGASPPPRRAGHADTREWRVRPHGARDDQRPSRKGRRQRLSDPARGHGYSAACAHRGDRRQLRCDDQRAPVRAGDGPACRAAGALSRARDALLPRADRTVHQLPRRVPDRLAGRTQYRRSGRDHGAERGAPTAAARARAYRTRRPAAADLPHARPAADLVRHRDPPATAGPARGHRHRRAVPVNRAALAGRLTDVLQRSGGERLGIMLVRIQRLQEFRLVHGYEASDAVAPAAAVRVRGLLRPQDELEQVSENEFIALLPNLLNTGHAMLAATRIVRDFDSPLMFHGHAVMTPVAVGVSLYPDHGIDATTLLRAAEVALRDAKRLGERCALYIPGTERAMVPYEWLHDALQANRLEAHFEPILDLRRNAVCGYESLARWNDASSGSIRPDVFIRLAEDTGLIAELTRWSLNATFRHAAGIRARDSALRFSVNISPRVFGQRDLVQQITGALAIWDMPPESVTLEVTESALMEDPLTSIAMLHTLREAGLGVSIDDFGAGYSSLAYLKQLPATELKIDRSFVSDMRHDVRSSRVVRAIIDLGHQLDLQVVAEGVEDAETLELLRALGCDRAQGYHIGRSTPASHLLQRIEVHD</sequence>
<gene>
    <name evidence="4" type="ORF">FW784_04455</name>
</gene>
<dbReference type="SMART" id="SM00267">
    <property type="entry name" value="GGDEF"/>
    <property type="match status" value="1"/>
</dbReference>
<dbReference type="Gene3D" id="3.20.20.450">
    <property type="entry name" value="EAL domain"/>
    <property type="match status" value="1"/>
</dbReference>
<comment type="caution">
    <text evidence="4">The sequence shown here is derived from an EMBL/GenBank/DDBJ whole genome shotgun (WGS) entry which is preliminary data.</text>
</comment>
<dbReference type="InterPro" id="IPR000160">
    <property type="entry name" value="GGDEF_dom"/>
</dbReference>
<feature type="domain" description="EAL" evidence="2">
    <location>
        <begin position="390"/>
        <end position="643"/>
    </location>
</feature>
<dbReference type="InterPro" id="IPR029787">
    <property type="entry name" value="Nucleotide_cyclase"/>
</dbReference>